<gene>
    <name evidence="1" type="ORF">BDY19DRAFT_201224</name>
</gene>
<evidence type="ECO:0000313" key="1">
    <source>
        <dbReference type="EMBL" id="KAI0087950.1"/>
    </source>
</evidence>
<dbReference type="EMBL" id="MU274915">
    <property type="protein sequence ID" value="KAI0087950.1"/>
    <property type="molecule type" value="Genomic_DNA"/>
</dbReference>
<comment type="caution">
    <text evidence="1">The sequence shown here is derived from an EMBL/GenBank/DDBJ whole genome shotgun (WGS) entry which is preliminary data.</text>
</comment>
<dbReference type="Proteomes" id="UP001055072">
    <property type="component" value="Unassembled WGS sequence"/>
</dbReference>
<proteinExistence type="predicted"/>
<protein>
    <submittedName>
        <fullName evidence="1">Uncharacterized protein</fullName>
    </submittedName>
</protein>
<reference evidence="1" key="1">
    <citation type="journal article" date="2021" name="Environ. Microbiol.">
        <title>Gene family expansions and transcriptome signatures uncover fungal adaptations to wood decay.</title>
        <authorList>
            <person name="Hage H."/>
            <person name="Miyauchi S."/>
            <person name="Viragh M."/>
            <person name="Drula E."/>
            <person name="Min B."/>
            <person name="Chaduli D."/>
            <person name="Navarro D."/>
            <person name="Favel A."/>
            <person name="Norest M."/>
            <person name="Lesage-Meessen L."/>
            <person name="Balint B."/>
            <person name="Merenyi Z."/>
            <person name="de Eugenio L."/>
            <person name="Morin E."/>
            <person name="Martinez A.T."/>
            <person name="Baldrian P."/>
            <person name="Stursova M."/>
            <person name="Martinez M.J."/>
            <person name="Novotny C."/>
            <person name="Magnuson J.K."/>
            <person name="Spatafora J.W."/>
            <person name="Maurice S."/>
            <person name="Pangilinan J."/>
            <person name="Andreopoulos W."/>
            <person name="LaButti K."/>
            <person name="Hundley H."/>
            <person name="Na H."/>
            <person name="Kuo A."/>
            <person name="Barry K."/>
            <person name="Lipzen A."/>
            <person name="Henrissat B."/>
            <person name="Riley R."/>
            <person name="Ahrendt S."/>
            <person name="Nagy L.G."/>
            <person name="Grigoriev I.V."/>
            <person name="Martin F."/>
            <person name="Rosso M.N."/>
        </authorList>
    </citation>
    <scope>NUCLEOTIDE SEQUENCE</scope>
    <source>
        <strain evidence="1">CBS 384.51</strain>
    </source>
</reference>
<sequence>MSTPSTPLSATTRLIPGAPPPAPSSKSQKKKKSKPSKKASEQEDEPAEVPDTHAAALLDHAPTEDEIKEGSVAPELIVRSTSTRPVSPSGDDKDGKLSALVDMLTKRLKGTNKKVTRIQGYSTTPVEKLNEDQLRSLKTLPVLEGIAKELEEVKKAVEVHEAEVAQEVARVKAEAAKAEEQRVQDAVASAISLHRLRTADLFSLVTLHTGLTNGNPAALTLNLSETEAYAVFSTVESLLGTDSEKKAEVIRGFLSGEGEYQSVPYARLVEITELFTKPPEPQEPVATEPEVVVEFVPVEDPVEELDVVIQGVPASAGASGNFTFVQEDELEVGQEAEDSDDDVEITQTVTDLNIDGRHIIEETVIITSTHEVGVIILNSS</sequence>
<evidence type="ECO:0000313" key="2">
    <source>
        <dbReference type="Proteomes" id="UP001055072"/>
    </source>
</evidence>
<keyword evidence="2" id="KW-1185">Reference proteome</keyword>
<organism evidence="1 2">
    <name type="scientific">Irpex rosettiformis</name>
    <dbReference type="NCBI Taxonomy" id="378272"/>
    <lineage>
        <taxon>Eukaryota</taxon>
        <taxon>Fungi</taxon>
        <taxon>Dikarya</taxon>
        <taxon>Basidiomycota</taxon>
        <taxon>Agaricomycotina</taxon>
        <taxon>Agaricomycetes</taxon>
        <taxon>Polyporales</taxon>
        <taxon>Irpicaceae</taxon>
        <taxon>Irpex</taxon>
    </lineage>
</organism>
<accession>A0ACB8U141</accession>
<name>A0ACB8U141_9APHY</name>